<gene>
    <name evidence="2" type="primary">ORF245</name>
</gene>
<evidence type="ECO:0000313" key="2">
    <source>
        <dbReference type="EMBL" id="QHS70508.1"/>
    </source>
</evidence>
<dbReference type="AlphaFoldDB" id="A0A6C0A9M9"/>
<name>A0A6C0A9M9_9FLOR</name>
<proteinExistence type="predicted"/>
<evidence type="ECO:0000256" key="1">
    <source>
        <dbReference type="SAM" id="Phobius"/>
    </source>
</evidence>
<keyword evidence="1" id="KW-0472">Membrane</keyword>
<geneLocation type="plastid" evidence="2"/>
<accession>A0A6C0A9M9</accession>
<feature type="transmembrane region" description="Helical" evidence="1">
    <location>
        <begin position="156"/>
        <end position="175"/>
    </location>
</feature>
<keyword evidence="1" id="KW-0812">Transmembrane</keyword>
<dbReference type="GeneID" id="44151881"/>
<reference evidence="2" key="1">
    <citation type="journal article" date="2019" name="Mitochondrial DNA Part B Resour">
        <title>The complete plastid genome and phylogenetic analysis of Gracilaria edulis.</title>
        <authorList>
            <person name="Liu T."/>
            <person name="Tang X."/>
            <person name="Jia X."/>
            <person name="Wu X."/>
            <person name="Huang M."/>
            <person name="Zeng J."/>
            <person name="Chen W."/>
        </authorList>
    </citation>
    <scope>NUCLEOTIDE SEQUENCE</scope>
</reference>
<protein>
    <submittedName>
        <fullName evidence="2">Uncharacterized protein</fullName>
    </submittedName>
</protein>
<keyword evidence="2" id="KW-0934">Plastid</keyword>
<dbReference type="RefSeq" id="YP_009731941.1">
    <property type="nucleotide sequence ID" value="NC_046041.1"/>
</dbReference>
<feature type="transmembrane region" description="Helical" evidence="1">
    <location>
        <begin position="71"/>
        <end position="91"/>
    </location>
</feature>
<keyword evidence="1" id="KW-1133">Transmembrane helix</keyword>
<feature type="transmembrane region" description="Helical" evidence="1">
    <location>
        <begin position="112"/>
        <end position="136"/>
    </location>
</feature>
<feature type="transmembrane region" description="Helical" evidence="1">
    <location>
        <begin position="34"/>
        <end position="59"/>
    </location>
</feature>
<organism evidence="2">
    <name type="scientific">Gracilaria edulis</name>
    <dbReference type="NCBI Taxonomy" id="172966"/>
    <lineage>
        <taxon>Eukaryota</taxon>
        <taxon>Rhodophyta</taxon>
        <taxon>Florideophyceae</taxon>
        <taxon>Rhodymeniophycidae</taxon>
        <taxon>Gracilariales</taxon>
        <taxon>Gracilariaceae</taxon>
        <taxon>Gracilaria</taxon>
    </lineage>
</organism>
<sequence>MNLLVSFLFDRYMHSPKSWLHETKSRSKTCLFFIYLYISLYIDSKYILVSVLCNIIILIYFKNIKNNHKNFILQILLIIIYSYILLIKLQLKNIFCNKYIYTFFSYIYNKNILSIRMFLIFIHYFFITNILFITTIYEEVMFCFFNFLIDCKNYTINKIAFISIFSLQALENIIVKINRIIITIRTKKITKLFKYYIYIYFVSKLIEDIYADTYKISSVLYSRELNDELVYISIYK</sequence>
<dbReference type="EMBL" id="MN053318">
    <property type="protein sequence ID" value="QHS70508.1"/>
    <property type="molecule type" value="Genomic_DNA"/>
</dbReference>